<evidence type="ECO:0000313" key="2">
    <source>
        <dbReference type="EMBL" id="GIJ72942.1"/>
    </source>
</evidence>
<comment type="caution">
    <text evidence="2">The sequence shown here is derived from an EMBL/GenBank/DDBJ whole genome shotgun (WGS) entry which is preliminary data.</text>
</comment>
<organism evidence="2 3">
    <name type="scientific">Virgisporangium ochraceum</name>
    <dbReference type="NCBI Taxonomy" id="65505"/>
    <lineage>
        <taxon>Bacteria</taxon>
        <taxon>Bacillati</taxon>
        <taxon>Actinomycetota</taxon>
        <taxon>Actinomycetes</taxon>
        <taxon>Micromonosporales</taxon>
        <taxon>Micromonosporaceae</taxon>
        <taxon>Virgisporangium</taxon>
    </lineage>
</organism>
<evidence type="ECO:0000313" key="3">
    <source>
        <dbReference type="Proteomes" id="UP000635606"/>
    </source>
</evidence>
<accession>A0A8J4EI67</accession>
<proteinExistence type="predicted"/>
<dbReference type="Proteomes" id="UP000635606">
    <property type="component" value="Unassembled WGS sequence"/>
</dbReference>
<evidence type="ECO:0000256" key="1">
    <source>
        <dbReference type="SAM" id="Phobius"/>
    </source>
</evidence>
<keyword evidence="1" id="KW-1133">Transmembrane helix</keyword>
<protein>
    <submittedName>
        <fullName evidence="2">Uncharacterized protein</fullName>
    </submittedName>
</protein>
<dbReference type="EMBL" id="BOPH01000107">
    <property type="protein sequence ID" value="GIJ72942.1"/>
    <property type="molecule type" value="Genomic_DNA"/>
</dbReference>
<keyword evidence="3" id="KW-1185">Reference proteome</keyword>
<reference evidence="2" key="1">
    <citation type="submission" date="2021-01" db="EMBL/GenBank/DDBJ databases">
        <title>Whole genome shotgun sequence of Virgisporangium ochraceum NBRC 16418.</title>
        <authorList>
            <person name="Komaki H."/>
            <person name="Tamura T."/>
        </authorList>
    </citation>
    <scope>NUCLEOTIDE SEQUENCE</scope>
    <source>
        <strain evidence="2">NBRC 16418</strain>
    </source>
</reference>
<gene>
    <name evidence="2" type="ORF">Voc01_078590</name>
</gene>
<feature type="transmembrane region" description="Helical" evidence="1">
    <location>
        <begin position="39"/>
        <end position="60"/>
    </location>
</feature>
<keyword evidence="1" id="KW-0472">Membrane</keyword>
<keyword evidence="1" id="KW-0812">Transmembrane</keyword>
<dbReference type="AlphaFoldDB" id="A0A8J4EI67"/>
<name>A0A8J4EI67_9ACTN</name>
<sequence>MRPYAPSRARLVVAGWELGALAFLHRTTVDLFHVPGTPLLLVVGVAWVALCWRLAVMGVYTGPHGVLVRGLVTRRVVAWRDLDRITVGDATVRLGRVSVPVGRTIWFETRDGTRVDSTLYADGIDFRFRRPLFARLHEDLRRCHRERTAPATMQG</sequence>